<dbReference type="InterPro" id="IPR036291">
    <property type="entry name" value="NAD(P)-bd_dom_sf"/>
</dbReference>
<reference evidence="3" key="1">
    <citation type="submission" date="2018-05" db="EMBL/GenBank/DDBJ databases">
        <authorList>
            <person name="Lanie J.A."/>
            <person name="Ng W.-L."/>
            <person name="Kazmierczak K.M."/>
            <person name="Andrzejewski T.M."/>
            <person name="Davidsen T.M."/>
            <person name="Wayne K.J."/>
            <person name="Tettelin H."/>
            <person name="Glass J.I."/>
            <person name="Rusch D."/>
            <person name="Podicherti R."/>
            <person name="Tsui H.-C.T."/>
            <person name="Winkler M.E."/>
        </authorList>
    </citation>
    <scope>NUCLEOTIDE SEQUENCE</scope>
</reference>
<dbReference type="Gene3D" id="3.40.50.720">
    <property type="entry name" value="NAD(P)-binding Rossmann-like Domain"/>
    <property type="match status" value="1"/>
</dbReference>
<dbReference type="InterPro" id="IPR001236">
    <property type="entry name" value="Lactate/malate_DH_N"/>
</dbReference>
<evidence type="ECO:0000259" key="2">
    <source>
        <dbReference type="Pfam" id="PF00056"/>
    </source>
</evidence>
<dbReference type="Pfam" id="PF00056">
    <property type="entry name" value="Ldh_1_N"/>
    <property type="match status" value="1"/>
</dbReference>
<protein>
    <recommendedName>
        <fullName evidence="2">Lactate/malate dehydrogenase N-terminal domain-containing protein</fullName>
    </recommendedName>
</protein>
<dbReference type="SUPFAM" id="SSF56327">
    <property type="entry name" value="LDH C-terminal domain-like"/>
    <property type="match status" value="1"/>
</dbReference>
<dbReference type="GO" id="GO:0016616">
    <property type="term" value="F:oxidoreductase activity, acting on the CH-OH group of donors, NAD or NADP as acceptor"/>
    <property type="evidence" value="ECO:0007669"/>
    <property type="project" value="InterPro"/>
</dbReference>
<proteinExistence type="predicted"/>
<feature type="region of interest" description="Disordered" evidence="1">
    <location>
        <begin position="243"/>
        <end position="265"/>
    </location>
</feature>
<sequence>MSFIAILGAGTLGGTLAATLARHDRVRDLRLIDAAPGIAAGKALDIRQAGPVEEFSTRISATTRVDAVVGAKVVVVTGPAETPNTEWQNEPALKLAERVSGLNHRAPIVCAGASHGLLVEQGIARLGIDPAQILGSAPGALVSGLRALIALEAGTSPAEISINLFGVPPAHPVVAWSGASVGGCLLEERLTPTQLARLRAQVEKLWPPGPYALASSAAAVIEAIVDGESRRSFACFVGSRRGSTRGATSANVTLGRNGVKSEKPPHLSRLEQVQLENALVQQD</sequence>
<dbReference type="SUPFAM" id="SSF51735">
    <property type="entry name" value="NAD(P)-binding Rossmann-fold domains"/>
    <property type="match status" value="1"/>
</dbReference>
<dbReference type="EMBL" id="UINC01000131">
    <property type="protein sequence ID" value="SUZ49692.1"/>
    <property type="molecule type" value="Genomic_DNA"/>
</dbReference>
<feature type="domain" description="Lactate/malate dehydrogenase N-terminal" evidence="2">
    <location>
        <begin position="4"/>
        <end position="80"/>
    </location>
</feature>
<name>A0A381N515_9ZZZZ</name>
<feature type="compositionally biased region" description="Polar residues" evidence="1">
    <location>
        <begin position="245"/>
        <end position="254"/>
    </location>
</feature>
<accession>A0A381N515</accession>
<gene>
    <name evidence="3" type="ORF">METZ01_LOCUS2546</name>
</gene>
<organism evidence="3">
    <name type="scientific">marine metagenome</name>
    <dbReference type="NCBI Taxonomy" id="408172"/>
    <lineage>
        <taxon>unclassified sequences</taxon>
        <taxon>metagenomes</taxon>
        <taxon>ecological metagenomes</taxon>
    </lineage>
</organism>
<dbReference type="Gene3D" id="3.90.110.10">
    <property type="entry name" value="Lactate dehydrogenase/glycoside hydrolase, family 4, C-terminal"/>
    <property type="match status" value="1"/>
</dbReference>
<evidence type="ECO:0000313" key="3">
    <source>
        <dbReference type="EMBL" id="SUZ49692.1"/>
    </source>
</evidence>
<dbReference type="InterPro" id="IPR015955">
    <property type="entry name" value="Lactate_DH/Glyco_Ohase_4_C"/>
</dbReference>
<dbReference type="AlphaFoldDB" id="A0A381N515"/>
<evidence type="ECO:0000256" key="1">
    <source>
        <dbReference type="SAM" id="MobiDB-lite"/>
    </source>
</evidence>